<name>A0ABT4UEP3_9BACT</name>
<feature type="chain" id="PRO_5046901595" evidence="2">
    <location>
        <begin position="21"/>
        <end position="639"/>
    </location>
</feature>
<reference evidence="4 5" key="1">
    <citation type="submission" date="2022-12" db="EMBL/GenBank/DDBJ databases">
        <title>Chitinophagaceae gen. sp. nov., a new member of the family Chitinophagaceae, isolated from soil in a chemical factory.</title>
        <authorList>
            <person name="Ke Z."/>
        </authorList>
    </citation>
    <scope>NUCLEOTIDE SEQUENCE [LARGE SCALE GENOMIC DNA]</scope>
    <source>
        <strain evidence="4 5">LY-5</strain>
    </source>
</reference>
<gene>
    <name evidence="4" type="ORF">O3P16_00695</name>
</gene>
<dbReference type="Pfam" id="PF07940">
    <property type="entry name" value="Hepar_II_III_C"/>
    <property type="match status" value="1"/>
</dbReference>
<dbReference type="SUPFAM" id="SSF48230">
    <property type="entry name" value="Chondroitin AC/alginate lyase"/>
    <property type="match status" value="1"/>
</dbReference>
<feature type="domain" description="Heparinase II/III-like C-terminal" evidence="3">
    <location>
        <begin position="409"/>
        <end position="498"/>
    </location>
</feature>
<comment type="caution">
    <text evidence="4">The sequence shown here is derived from an EMBL/GenBank/DDBJ whole genome shotgun (WGS) entry which is preliminary data.</text>
</comment>
<dbReference type="Gene3D" id="2.70.98.70">
    <property type="match status" value="1"/>
</dbReference>
<feature type="signal peptide" evidence="2">
    <location>
        <begin position="1"/>
        <end position="20"/>
    </location>
</feature>
<keyword evidence="5" id="KW-1185">Reference proteome</keyword>
<dbReference type="InterPro" id="IPR008929">
    <property type="entry name" value="Chondroitin_lyas"/>
</dbReference>
<dbReference type="InterPro" id="IPR012480">
    <property type="entry name" value="Hepar_II_III_C"/>
</dbReference>
<evidence type="ECO:0000256" key="1">
    <source>
        <dbReference type="ARBA" id="ARBA00004196"/>
    </source>
</evidence>
<evidence type="ECO:0000256" key="2">
    <source>
        <dbReference type="SAM" id="SignalP"/>
    </source>
</evidence>
<keyword evidence="2" id="KW-0732">Signal</keyword>
<proteinExistence type="predicted"/>
<evidence type="ECO:0000313" key="5">
    <source>
        <dbReference type="Proteomes" id="UP001210231"/>
    </source>
</evidence>
<dbReference type="EMBL" id="JAQGEF010000001">
    <property type="protein sequence ID" value="MDA3613307.1"/>
    <property type="molecule type" value="Genomic_DNA"/>
</dbReference>
<evidence type="ECO:0000313" key="4">
    <source>
        <dbReference type="EMBL" id="MDA3613307.1"/>
    </source>
</evidence>
<evidence type="ECO:0000259" key="3">
    <source>
        <dbReference type="Pfam" id="PF07940"/>
    </source>
</evidence>
<dbReference type="RefSeq" id="WP_407029639.1">
    <property type="nucleotide sequence ID" value="NZ_JAQGEF010000001.1"/>
</dbReference>
<organism evidence="4 5">
    <name type="scientific">Polluticaenibacter yanchengensis</name>
    <dbReference type="NCBI Taxonomy" id="3014562"/>
    <lineage>
        <taxon>Bacteria</taxon>
        <taxon>Pseudomonadati</taxon>
        <taxon>Bacteroidota</taxon>
        <taxon>Chitinophagia</taxon>
        <taxon>Chitinophagales</taxon>
        <taxon>Chitinophagaceae</taxon>
        <taxon>Polluticaenibacter</taxon>
    </lineage>
</organism>
<dbReference type="Gene3D" id="1.50.10.100">
    <property type="entry name" value="Chondroitin AC/alginate lyase"/>
    <property type="match status" value="1"/>
</dbReference>
<protein>
    <submittedName>
        <fullName evidence="4">Heparinase II/III family protein</fullName>
    </submittedName>
</protein>
<comment type="subcellular location">
    <subcellularLocation>
        <location evidence="1">Cell envelope</location>
    </subcellularLocation>
</comment>
<sequence length="639" mass="74128">MKRIVLWIMMCLAISTKLSAKEEDLLQKLVPTGNLKGYILNNNEWIKYPAYNDRQAWIKLTGPLNKRLIEEGEQFLNYEWKVVKATDYLEFERTGNREVMQNPFGDNNRALITLIFAELAESKGRFMDQVINGVWQTCNMPSWVLSAHLIKQKTKRTIPDFREQIIDLTSGDIGSLLAWSWYFFNKEWDKTDPIISQYVKKSINERILEPYLNRSDFWWQAFSGVKGAMVNNWNPWCNFNVLTCYLLMEDDEAKKLAGIYKTMQSVDKYINYVKHDGACEEGPSYWRHSAGKLYDYLQILYNASGGKINMFSFPAVKKMGEYIARSYVGKNWVVNFADASAKEKEDYGLVYRYGKAVNSTDMKQFAAYLFANSNKDEVIVRERDFFRAIEFLDNYEALIKEPASVSKTPLTWYPETEYCFIKNTNGLFFAAKGGFNNESHNHNDVGTFNLYVDTLPVIIDVGVETYTKQTFNTDRYKIWTMQSDYHNLPVINGVSQKNGAEYKATNTILNEKEKSFSVDIAGAYPTNAAVRSWNRKYTVKPNGITMTDHYELLKFEKPAIQHFMTWASPELITPGKIALKKDGVNVYLNYEKDKFDAAFEKIDLKDIRLTRIWGDTIYRIKLTAKNNDLKGKYSFSVTR</sequence>
<dbReference type="Proteomes" id="UP001210231">
    <property type="component" value="Unassembled WGS sequence"/>
</dbReference>
<accession>A0ABT4UEP3</accession>